<feature type="region of interest" description="Disordered" evidence="13">
    <location>
        <begin position="743"/>
        <end position="818"/>
    </location>
</feature>
<evidence type="ECO:0000256" key="1">
    <source>
        <dbReference type="ARBA" id="ARBA00004123"/>
    </source>
</evidence>
<dbReference type="Pfam" id="PF02864">
    <property type="entry name" value="STAT_bind"/>
    <property type="match status" value="1"/>
</dbReference>
<keyword evidence="9" id="KW-0010">Activator</keyword>
<dbReference type="GO" id="GO:0003700">
    <property type="term" value="F:DNA-binding transcription factor activity"/>
    <property type="evidence" value="ECO:0007669"/>
    <property type="project" value="InterPro"/>
</dbReference>
<feature type="domain" description="STAT transcription factor DNA-binding" evidence="14">
    <location>
        <begin position="353"/>
        <end position="466"/>
    </location>
</feature>
<dbReference type="SUPFAM" id="SSF49417">
    <property type="entry name" value="p53-like transcription factors"/>
    <property type="match status" value="1"/>
</dbReference>
<feature type="compositionally biased region" description="Polar residues" evidence="13">
    <location>
        <begin position="1179"/>
        <end position="1198"/>
    </location>
</feature>
<dbReference type="AlphaFoldDB" id="A0A0K2JZM6"/>
<evidence type="ECO:0000259" key="14">
    <source>
        <dbReference type="Pfam" id="PF02864"/>
    </source>
</evidence>
<comment type="similarity">
    <text evidence="3">Belongs to the transcription factor STAT family.</text>
</comment>
<dbReference type="InterPro" id="IPR001217">
    <property type="entry name" value="STAT"/>
</dbReference>
<dbReference type="Gene3D" id="3.30.505.10">
    <property type="entry name" value="SH2 domain"/>
    <property type="match status" value="1"/>
</dbReference>
<keyword evidence="10" id="KW-0804">Transcription</keyword>
<evidence type="ECO:0000259" key="15">
    <source>
        <dbReference type="Pfam" id="PF21354"/>
    </source>
</evidence>
<dbReference type="Gene3D" id="2.60.40.630">
    <property type="entry name" value="STAT transcription factor, DNA-binding domain"/>
    <property type="match status" value="1"/>
</dbReference>
<feature type="compositionally biased region" description="Polar residues" evidence="13">
    <location>
        <begin position="806"/>
        <end position="815"/>
    </location>
</feature>
<keyword evidence="7" id="KW-0805">Transcription regulation</keyword>
<evidence type="ECO:0000256" key="7">
    <source>
        <dbReference type="ARBA" id="ARBA00023015"/>
    </source>
</evidence>
<evidence type="ECO:0000256" key="12">
    <source>
        <dbReference type="SAM" id="Coils"/>
    </source>
</evidence>
<feature type="region of interest" description="Disordered" evidence="13">
    <location>
        <begin position="977"/>
        <end position="1001"/>
    </location>
</feature>
<evidence type="ECO:0000256" key="5">
    <source>
        <dbReference type="ARBA" id="ARBA00022553"/>
    </source>
</evidence>
<keyword evidence="4" id="KW-0963">Cytoplasm</keyword>
<dbReference type="InterPro" id="IPR012345">
    <property type="entry name" value="STAT_TF_DNA-bd_N"/>
</dbReference>
<keyword evidence="5" id="KW-0597">Phosphoprotein</keyword>
<evidence type="ECO:0000256" key="2">
    <source>
        <dbReference type="ARBA" id="ARBA00004496"/>
    </source>
</evidence>
<evidence type="ECO:0000256" key="3">
    <source>
        <dbReference type="ARBA" id="ARBA00005586"/>
    </source>
</evidence>
<dbReference type="CDD" id="cd14801">
    <property type="entry name" value="STAT_DBD"/>
    <property type="match status" value="1"/>
</dbReference>
<keyword evidence="12" id="KW-0175">Coiled coil</keyword>
<feature type="coiled-coil region" evidence="12">
    <location>
        <begin position="188"/>
        <end position="222"/>
    </location>
</feature>
<dbReference type="PANTHER" id="PTHR11801">
    <property type="entry name" value="SIGNAL TRANSDUCER AND ACTIVATOR OF TRANSCRIPTION"/>
    <property type="match status" value="1"/>
</dbReference>
<comment type="subcellular location">
    <subcellularLocation>
        <location evidence="2">Cytoplasm</location>
    </subcellularLocation>
    <subcellularLocation>
        <location evidence="1">Nucleus</location>
    </subcellularLocation>
</comment>
<dbReference type="SUPFAM" id="SSF55550">
    <property type="entry name" value="SH2 domain"/>
    <property type="match status" value="1"/>
</dbReference>
<dbReference type="InterPro" id="IPR008967">
    <property type="entry name" value="p53-like_TF_DNA-bd_sf"/>
</dbReference>
<evidence type="ECO:0000313" key="16">
    <source>
        <dbReference type="EMBL" id="ALB05631.1"/>
    </source>
</evidence>
<keyword evidence="11" id="KW-0539">Nucleus</keyword>
<reference evidence="16" key="1">
    <citation type="submission" date="2015-06" db="EMBL/GenBank/DDBJ databases">
        <title>Cloning and gene expression of signal transducers and activators of transcription (STAT) homolog provide new insights into the immunity response and nucleus graft of the pearl oyster Pinctada fucata.</title>
        <authorList>
            <person name="Huang X.-D."/>
            <person name="He M.-X."/>
        </authorList>
    </citation>
    <scope>NUCLEOTIDE SEQUENCE</scope>
</reference>
<dbReference type="InterPro" id="IPR036860">
    <property type="entry name" value="SH2_dom_sf"/>
</dbReference>
<name>A0A0K2JZM6_PINFU</name>
<evidence type="ECO:0000256" key="8">
    <source>
        <dbReference type="ARBA" id="ARBA00023125"/>
    </source>
</evidence>
<evidence type="ECO:0000256" key="11">
    <source>
        <dbReference type="ARBA" id="ARBA00023242"/>
    </source>
</evidence>
<dbReference type="InterPro" id="IPR048988">
    <property type="entry name" value="STAT_linker"/>
</dbReference>
<dbReference type="Pfam" id="PF21354">
    <property type="entry name" value="STAT_linker"/>
    <property type="match status" value="1"/>
</dbReference>
<evidence type="ECO:0000256" key="10">
    <source>
        <dbReference type="ARBA" id="ARBA00023163"/>
    </source>
</evidence>
<feature type="compositionally biased region" description="Basic residues" evidence="13">
    <location>
        <begin position="753"/>
        <end position="766"/>
    </location>
</feature>
<dbReference type="InterPro" id="IPR013801">
    <property type="entry name" value="STAT_TF_DNA-bd"/>
</dbReference>
<keyword evidence="8" id="KW-0238">DNA-binding</keyword>
<dbReference type="Gene3D" id="1.10.238.10">
    <property type="entry name" value="EF-hand"/>
    <property type="match status" value="1"/>
</dbReference>
<organism evidence="16">
    <name type="scientific">Pinctada fucata</name>
    <name type="common">Akoya pearl oyster</name>
    <name type="synonym">Pinctada imbricata fucata</name>
    <dbReference type="NCBI Taxonomy" id="50426"/>
    <lineage>
        <taxon>Eukaryota</taxon>
        <taxon>Metazoa</taxon>
        <taxon>Spiralia</taxon>
        <taxon>Lophotrochozoa</taxon>
        <taxon>Mollusca</taxon>
        <taxon>Bivalvia</taxon>
        <taxon>Autobranchia</taxon>
        <taxon>Pteriomorphia</taxon>
        <taxon>Pterioida</taxon>
        <taxon>Pterioidea</taxon>
        <taxon>Pteriidae</taxon>
        <taxon>Pinctada</taxon>
    </lineage>
</organism>
<dbReference type="GO" id="GO:0005634">
    <property type="term" value="C:nucleus"/>
    <property type="evidence" value="ECO:0007669"/>
    <property type="project" value="UniProtKB-SubCell"/>
</dbReference>
<dbReference type="EMBL" id="KT159188">
    <property type="protein sequence ID" value="ALB05631.1"/>
    <property type="molecule type" value="mRNA"/>
</dbReference>
<feature type="compositionally biased region" description="Polar residues" evidence="13">
    <location>
        <begin position="775"/>
        <end position="791"/>
    </location>
</feature>
<evidence type="ECO:0000256" key="13">
    <source>
        <dbReference type="SAM" id="MobiDB-lite"/>
    </source>
</evidence>
<accession>A0A0K2JZM6</accession>
<proteinExistence type="evidence at transcript level"/>
<dbReference type="GO" id="GO:0005737">
    <property type="term" value="C:cytoplasm"/>
    <property type="evidence" value="ECO:0007669"/>
    <property type="project" value="UniProtKB-SubCell"/>
</dbReference>
<feature type="region of interest" description="Disordered" evidence="13">
    <location>
        <begin position="1175"/>
        <end position="1198"/>
    </location>
</feature>
<dbReference type="GO" id="GO:0007165">
    <property type="term" value="P:signal transduction"/>
    <property type="evidence" value="ECO:0007669"/>
    <property type="project" value="InterPro"/>
</dbReference>
<evidence type="ECO:0000256" key="4">
    <source>
        <dbReference type="ARBA" id="ARBA00022490"/>
    </source>
</evidence>
<protein>
    <submittedName>
        <fullName evidence="16">STAT</fullName>
    </submittedName>
</protein>
<sequence>MSIAVVNDYISKSSDFKDKWYRIWKEEPTLYELRIFCWELFTEEYWTTFFNGMKDYSPDDLKDASEWMFQKIVDFLEQKRVEEIDDGQKVSLQYLLQRLQTEYGDDSYRLLKKYGDYSERERILLENMDEHTTICNNVSIRDLTDEMARLKEDIDRRITKLSEVTDQMIKCTEQFQDSQAQLAGLQRLNGAQNNINDLNSRMRQLQQSVDNQKKEIFELISRLRGFSVDAYQRLREEMGKFKKELQMDYVDLKSSDRHVPLELEEGYASFGKSMFELLRYTVLRGRQLSVDLQSENFKGLLHGALMDSFITLDQKRHNIKVELGTKKQKKKEIWQGEDDDQEITTSQKFKCPKFSATVRLLAADKIDSKVTVKAQFCQEDEVNTKCSTGHWGSECRFQLKPDTDETPFEKKKAQACFKKLELKHFERKQQDRHVCEDKFRILFTTSILIADEKIDVQTVSLPIVVTTGASQICNVYGSLLWHCYSVEDAFSMPIQSVEELPWCNVFDMLDKKFLTLNGRHLSQDEKNHLGARLMQYNDSKMTSPVPVSDTTMVPFRKFCIDKMMDIKEGDDKRKSATFWMWIHAVFNLVKNHLLDYWIDGLIAGFVSRASTYEILMIRASNPCQGLYLLRFSDKVITDGQGQNVCGAVTVAFVIEDKGKLKVENATPFKAENLKKRSLATSVKRMIVTDKGKEDTICKVLYPGEKSTEEVFKSYTNDDRSKKDRPPDYYVEFLEKLELQMNGLSIEDKDRERPKKRASRPSKRGGKMQRGDNESILYQRSPTDSTCSSQIPMTVMEQEGSGESMDQMPSSVSGDESSNDHMLVCPQPIQVSQQQQGFVCQGYNNDPSQNVSIFTSSGTMYNDPQGANIDNIGAVNGSFLADLHADLNAPWDNNQQTTDYLLQNITVQQQPQQDQQPFDEALFSTVDIQNPVTTTQAVFPDQSSQIVTMQSMASAITKRTPSSDNPTLASLLQTQKQSQYEANGNQLASQSSASSQRHSDPVVMTVTDVSTSQADLVLNMVQPQQVSRSLSLGERKVQPSKPLSSKIESFEKLTNKLQPVQTPCSDNFPVAPSPADSGISVNSPINPNLILGDVNGSQPYTQNLGESPPMSDLGNIPNVIEHDTPDRARFENSVTYGNDTPQPATTLDLQQILASLPPEQILPILNLIVQGQAGGQIQGRSETPQSSTTPNTEYNVPDR</sequence>
<keyword evidence="6" id="KW-0727">SH2 domain</keyword>
<evidence type="ECO:0000256" key="9">
    <source>
        <dbReference type="ARBA" id="ARBA00023159"/>
    </source>
</evidence>
<dbReference type="GO" id="GO:0003677">
    <property type="term" value="F:DNA binding"/>
    <property type="evidence" value="ECO:0007669"/>
    <property type="project" value="UniProtKB-KW"/>
</dbReference>
<feature type="compositionally biased region" description="Polar residues" evidence="13">
    <location>
        <begin position="977"/>
        <end position="986"/>
    </location>
</feature>
<feature type="domain" description="Signal transducer and activator of transcription linker" evidence="15">
    <location>
        <begin position="493"/>
        <end position="582"/>
    </location>
</feature>
<evidence type="ECO:0000256" key="6">
    <source>
        <dbReference type="ARBA" id="ARBA00022999"/>
    </source>
</evidence>